<keyword evidence="4" id="KW-1185">Reference proteome</keyword>
<dbReference type="AlphaFoldDB" id="A0A2I0QSR2"/>
<dbReference type="PANTHER" id="PTHR31750:SF4">
    <property type="entry name" value="LP06106P"/>
    <property type="match status" value="1"/>
</dbReference>
<protein>
    <recommendedName>
        <fullName evidence="2">Staygreen protein domain-containing protein</fullName>
    </recommendedName>
</protein>
<keyword evidence="1" id="KW-0809">Transit peptide</keyword>
<name>A0A2I0QSR2_9BACI</name>
<evidence type="ECO:0000313" key="3">
    <source>
        <dbReference type="EMBL" id="PKR77344.1"/>
    </source>
</evidence>
<evidence type="ECO:0000313" key="4">
    <source>
        <dbReference type="Proteomes" id="UP000243524"/>
    </source>
</evidence>
<dbReference type="Proteomes" id="UP000243524">
    <property type="component" value="Unassembled WGS sequence"/>
</dbReference>
<dbReference type="OrthoDB" id="2603324at2"/>
<comment type="caution">
    <text evidence="3">The sequence shown here is derived from an EMBL/GenBank/DDBJ whole genome shotgun (WGS) entry which is preliminary data.</text>
</comment>
<dbReference type="InterPro" id="IPR024438">
    <property type="entry name" value="Staygreen"/>
</dbReference>
<sequence length="342" mass="39417">MSRLEPEKLSVEFREGVTKREPIMPRRYTLTHSDITAELFLTIGSTYAFDQINPMRDEVLGEWILNGENYIYMAYVYVDGGGPYNPATATIRNQVFRRELPLALEAIRYGDRQFFNVHPKLDNAPLIISFMSSDPQFNKRENWGTFSDYTIRISSSKKTDCISLAEVELKTEMRSLWEEHVAWTRMTIISLTFDLPDVDEVITRLLQNAEDMGDALRPLYGDQIGDRFAELIKEHLLIAADLVNAAIAGDAEAATEAERKWYANADEISLFMSKINPYLSEEEFRNMFYTHLDLTKSEAVAMINMEYEKDIQIYDEIEEQALGMSDAITDAIVKQFPQTFRM</sequence>
<evidence type="ECO:0000256" key="1">
    <source>
        <dbReference type="ARBA" id="ARBA00022946"/>
    </source>
</evidence>
<gene>
    <name evidence="3" type="ORF">CEY16_11465</name>
</gene>
<dbReference type="EMBL" id="PJNH01000003">
    <property type="protein sequence ID" value="PKR77344.1"/>
    <property type="molecule type" value="Genomic_DNA"/>
</dbReference>
<proteinExistence type="predicted"/>
<reference evidence="3 4" key="1">
    <citation type="submission" date="2017-06" db="EMBL/GenBank/DDBJ databases">
        <title>the draft geome sequence of Illustriluteabacillus marina B3227.</title>
        <authorList>
            <person name="He R.-H."/>
            <person name="Du Z.-J."/>
        </authorList>
    </citation>
    <scope>NUCLEOTIDE SEQUENCE [LARGE SCALE GENOMIC DNA]</scope>
    <source>
        <strain evidence="3 4">B3227</strain>
    </source>
</reference>
<feature type="domain" description="Staygreen protein" evidence="2">
    <location>
        <begin position="4"/>
        <end position="149"/>
    </location>
</feature>
<dbReference type="RefSeq" id="WP_101332172.1">
    <property type="nucleotide sequence ID" value="NZ_PJNH01000003.1"/>
</dbReference>
<dbReference type="Pfam" id="PF12638">
    <property type="entry name" value="Staygreen"/>
    <property type="match status" value="1"/>
</dbReference>
<accession>A0A2I0QSR2</accession>
<evidence type="ECO:0000259" key="2">
    <source>
        <dbReference type="Pfam" id="PF12638"/>
    </source>
</evidence>
<dbReference type="PANTHER" id="PTHR31750">
    <property type="entry name" value="PROTEIN STAY-GREEN 1, CHLOROPLASTIC-RELATED"/>
    <property type="match status" value="1"/>
</dbReference>
<organism evidence="3 4">
    <name type="scientific">Halalkalibacillus sediminis</name>
    <dbReference type="NCBI Taxonomy" id="2018042"/>
    <lineage>
        <taxon>Bacteria</taxon>
        <taxon>Bacillati</taxon>
        <taxon>Bacillota</taxon>
        <taxon>Bacilli</taxon>
        <taxon>Bacillales</taxon>
        <taxon>Bacillaceae</taxon>
        <taxon>Halalkalibacillus</taxon>
    </lineage>
</organism>